<name>A0A922I621_DERFA</name>
<comment type="caution">
    <text evidence="1">The sequence shown here is derived from an EMBL/GenBank/DDBJ whole genome shotgun (WGS) entry which is preliminary data.</text>
</comment>
<dbReference type="EMBL" id="ASGP02000002">
    <property type="protein sequence ID" value="KAH9520724.1"/>
    <property type="molecule type" value="Genomic_DNA"/>
</dbReference>
<proteinExistence type="predicted"/>
<reference evidence="1" key="2">
    <citation type="journal article" date="2022" name="Res Sq">
        <title>Comparative Genomics Reveals Insights into the Divergent Evolution of Astigmatic Mites and Household Pest Adaptations.</title>
        <authorList>
            <person name="Xiong Q."/>
            <person name="Wan A.T.-Y."/>
            <person name="Liu X.-Y."/>
            <person name="Fung C.S.-H."/>
            <person name="Xiao X."/>
            <person name="Malainual N."/>
            <person name="Hou J."/>
            <person name="Wang L."/>
            <person name="Wang M."/>
            <person name="Yang K."/>
            <person name="Cui Y."/>
            <person name="Leung E."/>
            <person name="Nong W."/>
            <person name="Shin S.-K."/>
            <person name="Au S."/>
            <person name="Jeong K.Y."/>
            <person name="Chew F.T."/>
            <person name="Hui J."/>
            <person name="Leung T.F."/>
            <person name="Tungtrongchitr A."/>
            <person name="Zhong N."/>
            <person name="Liu Z."/>
            <person name="Tsui S."/>
        </authorList>
    </citation>
    <scope>NUCLEOTIDE SEQUENCE</scope>
    <source>
        <strain evidence="1">Derf</strain>
        <tissue evidence="1">Whole organism</tissue>
    </source>
</reference>
<organism evidence="1 2">
    <name type="scientific">Dermatophagoides farinae</name>
    <name type="common">American house dust mite</name>
    <dbReference type="NCBI Taxonomy" id="6954"/>
    <lineage>
        <taxon>Eukaryota</taxon>
        <taxon>Metazoa</taxon>
        <taxon>Ecdysozoa</taxon>
        <taxon>Arthropoda</taxon>
        <taxon>Chelicerata</taxon>
        <taxon>Arachnida</taxon>
        <taxon>Acari</taxon>
        <taxon>Acariformes</taxon>
        <taxon>Sarcoptiformes</taxon>
        <taxon>Astigmata</taxon>
        <taxon>Psoroptidia</taxon>
        <taxon>Analgoidea</taxon>
        <taxon>Pyroglyphidae</taxon>
        <taxon>Dermatophagoidinae</taxon>
        <taxon>Dermatophagoides</taxon>
    </lineage>
</organism>
<evidence type="ECO:0000313" key="2">
    <source>
        <dbReference type="Proteomes" id="UP000790347"/>
    </source>
</evidence>
<evidence type="ECO:0000313" key="1">
    <source>
        <dbReference type="EMBL" id="KAH9520724.1"/>
    </source>
</evidence>
<gene>
    <name evidence="1" type="ORF">DERF_004415</name>
</gene>
<dbReference type="AlphaFoldDB" id="A0A922I621"/>
<protein>
    <submittedName>
        <fullName evidence="1">Uncharacterized protein</fullName>
    </submittedName>
</protein>
<accession>A0A922I621</accession>
<sequence>MHTVYVSVLETTKTCINKEKKKNKRVYIIYMCTLYNSKMLEFCDHVDDDDDDDDDRTINN</sequence>
<dbReference type="Proteomes" id="UP000790347">
    <property type="component" value="Unassembled WGS sequence"/>
</dbReference>
<reference evidence="1" key="1">
    <citation type="submission" date="2013-05" db="EMBL/GenBank/DDBJ databases">
        <authorList>
            <person name="Yim A.K.Y."/>
            <person name="Chan T.F."/>
            <person name="Ji K.M."/>
            <person name="Liu X.Y."/>
            <person name="Zhou J.W."/>
            <person name="Li R.Q."/>
            <person name="Yang K.Y."/>
            <person name="Li J."/>
            <person name="Li M."/>
            <person name="Law P.T.W."/>
            <person name="Wu Y.L."/>
            <person name="Cai Z.L."/>
            <person name="Qin H."/>
            <person name="Bao Y."/>
            <person name="Leung R.K.K."/>
            <person name="Ng P.K.S."/>
            <person name="Zou J."/>
            <person name="Zhong X.J."/>
            <person name="Ran P.X."/>
            <person name="Zhong N.S."/>
            <person name="Liu Z.G."/>
            <person name="Tsui S.K.W."/>
        </authorList>
    </citation>
    <scope>NUCLEOTIDE SEQUENCE</scope>
    <source>
        <strain evidence="1">Derf</strain>
        <tissue evidence="1">Whole organism</tissue>
    </source>
</reference>
<keyword evidence="2" id="KW-1185">Reference proteome</keyword>